<reference evidence="1 2" key="1">
    <citation type="submission" date="2020-07" db="EMBL/GenBank/DDBJ databases">
        <title>Complete genome sequence for Sandaracinobacter sp. M6.</title>
        <authorList>
            <person name="Tang Y."/>
            <person name="Liu Q."/>
            <person name="Guo Z."/>
            <person name="Lei P."/>
            <person name="Huang B."/>
        </authorList>
    </citation>
    <scope>NUCLEOTIDE SEQUENCE [LARGE SCALE GENOMIC DNA]</scope>
    <source>
        <strain evidence="1 2">M6</strain>
    </source>
</reference>
<sequence length="109" mass="11772">MADFDTLNTARGALFQAVNRAVNNAAFALPERIALNELLADPLAADHLLLARAIVEAKPPEALAAVEEKLVEATRRMRRVLAGENARDQRRDAIDQVDAASDALTALLD</sequence>
<evidence type="ECO:0000313" key="2">
    <source>
        <dbReference type="Proteomes" id="UP000515292"/>
    </source>
</evidence>
<dbReference type="EMBL" id="CP059851">
    <property type="protein sequence ID" value="QMW22668.1"/>
    <property type="molecule type" value="Genomic_DNA"/>
</dbReference>
<dbReference type="KEGG" id="sand:H3309_15400"/>
<organism evidence="1 2">
    <name type="scientific">Sandaracinobacteroides saxicola</name>
    <dbReference type="NCBI Taxonomy" id="2759707"/>
    <lineage>
        <taxon>Bacteria</taxon>
        <taxon>Pseudomonadati</taxon>
        <taxon>Pseudomonadota</taxon>
        <taxon>Alphaproteobacteria</taxon>
        <taxon>Sphingomonadales</taxon>
        <taxon>Sphingosinicellaceae</taxon>
        <taxon>Sandaracinobacteroides</taxon>
    </lineage>
</organism>
<protein>
    <submittedName>
        <fullName evidence="1">Uncharacterized protein</fullName>
    </submittedName>
</protein>
<name>A0A7G5IH26_9SPHN</name>
<dbReference type="Proteomes" id="UP000515292">
    <property type="component" value="Chromosome"/>
</dbReference>
<evidence type="ECO:0000313" key="1">
    <source>
        <dbReference type="EMBL" id="QMW22668.1"/>
    </source>
</evidence>
<dbReference type="RefSeq" id="WP_182295763.1">
    <property type="nucleotide sequence ID" value="NZ_CP059851.1"/>
</dbReference>
<keyword evidence="2" id="KW-1185">Reference proteome</keyword>
<proteinExistence type="predicted"/>
<gene>
    <name evidence="1" type="ORF">H3309_15400</name>
</gene>
<accession>A0A7G5IH26</accession>
<dbReference type="AlphaFoldDB" id="A0A7G5IH26"/>